<dbReference type="GO" id="GO:0003735">
    <property type="term" value="F:structural constituent of ribosome"/>
    <property type="evidence" value="ECO:0007669"/>
    <property type="project" value="InterPro"/>
</dbReference>
<dbReference type="InterPro" id="IPR001593">
    <property type="entry name" value="Ribosomal_eS1"/>
</dbReference>
<accession>X0S3K8</accession>
<evidence type="ECO:0000256" key="3">
    <source>
        <dbReference type="SAM" id="MobiDB-lite"/>
    </source>
</evidence>
<evidence type="ECO:0000256" key="2">
    <source>
        <dbReference type="ARBA" id="ARBA00023274"/>
    </source>
</evidence>
<comment type="caution">
    <text evidence="4">The sequence shown here is derived from an EMBL/GenBank/DDBJ whole genome shotgun (WGS) entry which is preliminary data.</text>
</comment>
<name>X0S3K8_9ZZZZ</name>
<dbReference type="GO" id="GO:0005840">
    <property type="term" value="C:ribosome"/>
    <property type="evidence" value="ECO:0007669"/>
    <property type="project" value="UniProtKB-KW"/>
</dbReference>
<keyword evidence="2" id="KW-0687">Ribonucleoprotein</keyword>
<dbReference type="SMART" id="SM01397">
    <property type="entry name" value="Ribosomal_S3Ae"/>
    <property type="match status" value="1"/>
</dbReference>
<feature type="compositionally biased region" description="Basic and acidic residues" evidence="3">
    <location>
        <begin position="255"/>
        <end position="315"/>
    </location>
</feature>
<evidence type="ECO:0000313" key="4">
    <source>
        <dbReference type="EMBL" id="GAF70487.1"/>
    </source>
</evidence>
<dbReference type="GO" id="GO:1990904">
    <property type="term" value="C:ribonucleoprotein complex"/>
    <property type="evidence" value="ECO:0007669"/>
    <property type="project" value="UniProtKB-KW"/>
</dbReference>
<gene>
    <name evidence="4" type="ORF">S01H1_05057</name>
</gene>
<protein>
    <submittedName>
        <fullName evidence="4">Uncharacterized protein</fullName>
    </submittedName>
</protein>
<dbReference type="EMBL" id="BARS01002636">
    <property type="protein sequence ID" value="GAF70487.1"/>
    <property type="molecule type" value="Genomic_DNA"/>
</dbReference>
<dbReference type="Pfam" id="PF01015">
    <property type="entry name" value="Ribosomal_S3Ae"/>
    <property type="match status" value="1"/>
</dbReference>
<sequence>MSQQKTKRKKKAKIKKVSYKDKDWYEVISPQTFNFKNIGEIIGLENSIQNRTVETLLFDFTGDFNDINLKLKFKVSTINYEAKKCDTLFIGHQYTNDYIRSLVGRGASKISTIQNLTTRDGFVFRITTICVTIKRALSSQQVVIRKIMTDILKEFAKSLNHEMFIHGMIYGEFQNQIARVAKTIYPLSSSTIVKSKLISFPEGVEDKIVESKQFDIVEIDVKRIRKSDIKRTERINVKKFTRKAPSNRGNQTPVNEKKLSDESKKEKADNEKKLSDESKKEKADNEKKLSDESKKEKADNEKKPSDESKKDKAED</sequence>
<organism evidence="4">
    <name type="scientific">marine sediment metagenome</name>
    <dbReference type="NCBI Taxonomy" id="412755"/>
    <lineage>
        <taxon>unclassified sequences</taxon>
        <taxon>metagenomes</taxon>
        <taxon>ecological metagenomes</taxon>
    </lineage>
</organism>
<feature type="region of interest" description="Disordered" evidence="3">
    <location>
        <begin position="239"/>
        <end position="315"/>
    </location>
</feature>
<evidence type="ECO:0000256" key="1">
    <source>
        <dbReference type="ARBA" id="ARBA00022980"/>
    </source>
</evidence>
<keyword evidence="1" id="KW-0689">Ribosomal protein</keyword>
<dbReference type="AlphaFoldDB" id="X0S3K8"/>
<reference evidence="4" key="1">
    <citation type="journal article" date="2014" name="Front. Microbiol.">
        <title>High frequency of phylogenetically diverse reductive dehalogenase-homologous genes in deep subseafloor sedimentary metagenomes.</title>
        <authorList>
            <person name="Kawai M."/>
            <person name="Futagami T."/>
            <person name="Toyoda A."/>
            <person name="Takaki Y."/>
            <person name="Nishi S."/>
            <person name="Hori S."/>
            <person name="Arai W."/>
            <person name="Tsubouchi T."/>
            <person name="Morono Y."/>
            <person name="Uchiyama I."/>
            <person name="Ito T."/>
            <person name="Fujiyama A."/>
            <person name="Inagaki F."/>
            <person name="Takami H."/>
        </authorList>
    </citation>
    <scope>NUCLEOTIDE SEQUENCE</scope>
    <source>
        <strain evidence="4">Expedition CK06-06</strain>
    </source>
</reference>
<proteinExistence type="predicted"/>
<dbReference type="GO" id="GO:0006412">
    <property type="term" value="P:translation"/>
    <property type="evidence" value="ECO:0007669"/>
    <property type="project" value="InterPro"/>
</dbReference>